<dbReference type="Gene3D" id="3.10.580.10">
    <property type="entry name" value="CBS-domain"/>
    <property type="match status" value="2"/>
</dbReference>
<feature type="domain" description="CBS" evidence="4">
    <location>
        <begin position="20"/>
        <end position="83"/>
    </location>
</feature>
<dbReference type="OrthoDB" id="2124199at2759"/>
<gene>
    <name evidence="5" type="ORF">BCR32DRAFT_290454</name>
</gene>
<dbReference type="Proteomes" id="UP000193944">
    <property type="component" value="Unassembled WGS sequence"/>
</dbReference>
<feature type="domain" description="CBS" evidence="4">
    <location>
        <begin position="276"/>
        <end position="334"/>
    </location>
</feature>
<dbReference type="EMBL" id="MCFG01000030">
    <property type="protein sequence ID" value="ORX85779.1"/>
    <property type="molecule type" value="Genomic_DNA"/>
</dbReference>
<dbReference type="Pfam" id="PF00571">
    <property type="entry name" value="CBS"/>
    <property type="match status" value="2"/>
</dbReference>
<evidence type="ECO:0000313" key="5">
    <source>
        <dbReference type="EMBL" id="ORX85779.1"/>
    </source>
</evidence>
<dbReference type="PROSITE" id="PS51371">
    <property type="entry name" value="CBS"/>
    <property type="match status" value="2"/>
</dbReference>
<accession>A0A1Y1XJ47</accession>
<sequence>MSFPLFEEFSKSHTVKDLIIERNDNTVVDGDENLSIQEVYNIFLENNLRCLPIYRSENGEKKYIGYITLFDLIPGDILKMLKEKMEDSNCDINEIIDNLDYFKQPVKNFLKEINLELKIITQDVTIRELINILCKYNHHCLVKNDNNEYEIITQVDLVNYLFNHIEKIDEELLDQQAKDCAGLVLKKAICNVEGRVSQEFFHDIKLLDFITISYKESALEGFLLMLEKKVECVGIIDKNDSIISVLTSGNVRGLNPDALKQFVKPVLPFLKNALDDIPEPYTCTENYTIIQLIKKLTYYQTRRLIVINKEDEPIGIVSMSDIVSSFNIEEFKKLD</sequence>
<protein>
    <recommendedName>
        <fullName evidence="4">CBS domain-containing protein</fullName>
    </recommendedName>
</protein>
<keyword evidence="6" id="KW-1185">Reference proteome</keyword>
<organism evidence="5 6">
    <name type="scientific">Anaeromyces robustus</name>
    <dbReference type="NCBI Taxonomy" id="1754192"/>
    <lineage>
        <taxon>Eukaryota</taxon>
        <taxon>Fungi</taxon>
        <taxon>Fungi incertae sedis</taxon>
        <taxon>Chytridiomycota</taxon>
        <taxon>Chytridiomycota incertae sedis</taxon>
        <taxon>Neocallimastigomycetes</taxon>
        <taxon>Neocallimastigales</taxon>
        <taxon>Neocallimastigaceae</taxon>
        <taxon>Anaeromyces</taxon>
    </lineage>
</organism>
<evidence type="ECO:0000256" key="2">
    <source>
        <dbReference type="ARBA" id="ARBA00023122"/>
    </source>
</evidence>
<dbReference type="InterPro" id="IPR050511">
    <property type="entry name" value="AMPK_gamma/SDS23_families"/>
</dbReference>
<reference evidence="5 6" key="1">
    <citation type="submission" date="2016-08" db="EMBL/GenBank/DDBJ databases">
        <title>A Parts List for Fungal Cellulosomes Revealed by Comparative Genomics.</title>
        <authorList>
            <consortium name="DOE Joint Genome Institute"/>
            <person name="Haitjema C.H."/>
            <person name="Gilmore S.P."/>
            <person name="Henske J.K."/>
            <person name="Solomon K.V."/>
            <person name="De Groot R."/>
            <person name="Kuo A."/>
            <person name="Mondo S.J."/>
            <person name="Salamov A.A."/>
            <person name="Labutti K."/>
            <person name="Zhao Z."/>
            <person name="Chiniquy J."/>
            <person name="Barry K."/>
            <person name="Brewer H.M."/>
            <person name="Purvine S.O."/>
            <person name="Wright A.T."/>
            <person name="Boxma B."/>
            <person name="Van Alen T."/>
            <person name="Hackstein J.H."/>
            <person name="Baker S.E."/>
            <person name="Grigoriev I.V."/>
            <person name="O'Malley M.A."/>
        </authorList>
    </citation>
    <scope>NUCLEOTIDE SEQUENCE [LARGE SCALE GENOMIC DNA]</scope>
    <source>
        <strain evidence="5 6">S4</strain>
    </source>
</reference>
<keyword evidence="2 3" id="KW-0129">CBS domain</keyword>
<keyword evidence="1" id="KW-0677">Repeat</keyword>
<comment type="caution">
    <text evidence="5">The sequence shown here is derived from an EMBL/GenBank/DDBJ whole genome shotgun (WGS) entry which is preliminary data.</text>
</comment>
<dbReference type="InterPro" id="IPR046342">
    <property type="entry name" value="CBS_dom_sf"/>
</dbReference>
<dbReference type="SUPFAM" id="SSF54631">
    <property type="entry name" value="CBS-domain pair"/>
    <property type="match status" value="2"/>
</dbReference>
<dbReference type="AlphaFoldDB" id="A0A1Y1XJ47"/>
<evidence type="ECO:0000256" key="3">
    <source>
        <dbReference type="PROSITE-ProRule" id="PRU00703"/>
    </source>
</evidence>
<dbReference type="SMART" id="SM00116">
    <property type="entry name" value="CBS"/>
    <property type="match status" value="4"/>
</dbReference>
<proteinExistence type="predicted"/>
<name>A0A1Y1XJ47_9FUNG</name>
<dbReference type="PANTHER" id="PTHR13780">
    <property type="entry name" value="AMP-ACTIVATED PROTEIN KINASE, GAMMA REGULATORY SUBUNIT"/>
    <property type="match status" value="1"/>
</dbReference>
<evidence type="ECO:0000259" key="4">
    <source>
        <dbReference type="PROSITE" id="PS51371"/>
    </source>
</evidence>
<evidence type="ECO:0000256" key="1">
    <source>
        <dbReference type="ARBA" id="ARBA00022737"/>
    </source>
</evidence>
<dbReference type="InterPro" id="IPR000644">
    <property type="entry name" value="CBS_dom"/>
</dbReference>
<evidence type="ECO:0000313" key="6">
    <source>
        <dbReference type="Proteomes" id="UP000193944"/>
    </source>
</evidence>
<reference evidence="5 6" key="2">
    <citation type="submission" date="2016-08" db="EMBL/GenBank/DDBJ databases">
        <title>Pervasive Adenine N6-methylation of Active Genes in Fungi.</title>
        <authorList>
            <consortium name="DOE Joint Genome Institute"/>
            <person name="Mondo S.J."/>
            <person name="Dannebaum R.O."/>
            <person name="Kuo R.C."/>
            <person name="Labutti K."/>
            <person name="Haridas S."/>
            <person name="Kuo A."/>
            <person name="Salamov A."/>
            <person name="Ahrendt S.R."/>
            <person name="Lipzen A."/>
            <person name="Sullivan W."/>
            <person name="Andreopoulos W.B."/>
            <person name="Clum A."/>
            <person name="Lindquist E."/>
            <person name="Daum C."/>
            <person name="Ramamoorthy G.K."/>
            <person name="Gryganskyi A."/>
            <person name="Culley D."/>
            <person name="Magnuson J.K."/>
            <person name="James T.Y."/>
            <person name="O'Malley M.A."/>
            <person name="Stajich J.E."/>
            <person name="Spatafora J.W."/>
            <person name="Visel A."/>
            <person name="Grigoriev I.V."/>
        </authorList>
    </citation>
    <scope>NUCLEOTIDE SEQUENCE [LARGE SCALE GENOMIC DNA]</scope>
    <source>
        <strain evidence="5 6">S4</strain>
    </source>
</reference>
<dbReference type="STRING" id="1754192.A0A1Y1XJ47"/>